<dbReference type="SUPFAM" id="SSF48452">
    <property type="entry name" value="TPR-like"/>
    <property type="match status" value="1"/>
</dbReference>
<organism evidence="2 3">
    <name type="scientific">Devosia lucknowensis</name>
    <dbReference type="NCBI Taxonomy" id="1096929"/>
    <lineage>
        <taxon>Bacteria</taxon>
        <taxon>Pseudomonadati</taxon>
        <taxon>Pseudomonadota</taxon>
        <taxon>Alphaproteobacteria</taxon>
        <taxon>Hyphomicrobiales</taxon>
        <taxon>Devosiaceae</taxon>
        <taxon>Devosia</taxon>
    </lineage>
</organism>
<reference evidence="3" key="1">
    <citation type="submission" date="2017-04" db="EMBL/GenBank/DDBJ databases">
        <authorList>
            <person name="Varghese N."/>
            <person name="Submissions S."/>
        </authorList>
    </citation>
    <scope>NUCLEOTIDE SEQUENCE [LARGE SCALE GENOMIC DNA]</scope>
</reference>
<sequence length="587" mass="63797">MSSLETDRDRIDQALERLLSWPEVARSPQLARFLGYIVERRLSGDTQSIKAYSIAVDVFGRSPDFDPQSDPIVRVQARRLRGLLDQYYRGPGSDEPVRIELPIGRYVPEFVDAQTAAAPLPIGREPSVRALPASQPKPKRPKGHVTLPWFLLLLLALGAAALTYSLSTWGPQRGTPAVAQLGALQMPRLRIMEFQNLTGDASLTPTIAALAVELVTDFTPVLIVDAAFGGRGTVGVDPDRQNDFVLTGVVRNSPQPDSYEFDAILTDADANIVVWNWSETVPRIDITERGGIDLVSQELISRMGGPRGALHAEARALLARTDIEGRENGYLCAILFSMYRTAPTSAASARVLSCLDALPEDQQANGNILAARASLVAEAQGDGNWRSAEQAGRYDEASALMERALRIAPTSSFAWEQQARLYEATGHHADAEAAYSTSLQLNTANIDAAAAHGRHLALIGRLDLAMPLARRSLDALPVSDTPSWFNCVPAMKALADRTFIRAERLAQQCARVDAELGSVLLLLAAHTAGDSTVVRQSLPTILEVQTFRSSGIMPRLERRITDRVLLSKMRAALLDSGVPEANLVSAY</sequence>
<dbReference type="Gene3D" id="1.25.40.10">
    <property type="entry name" value="Tetratricopeptide repeat domain"/>
    <property type="match status" value="1"/>
</dbReference>
<gene>
    <name evidence="2" type="ORF">SAMN06295905_2001</name>
</gene>
<keyword evidence="1" id="KW-0812">Transmembrane</keyword>
<keyword evidence="1" id="KW-0472">Membrane</keyword>
<accession>A0A1Y6FGP4</accession>
<dbReference type="AlphaFoldDB" id="A0A1Y6FGP4"/>
<feature type="transmembrane region" description="Helical" evidence="1">
    <location>
        <begin position="147"/>
        <end position="166"/>
    </location>
</feature>
<protein>
    <submittedName>
        <fullName evidence="2">Tfp pilus assembly protein PilF</fullName>
    </submittedName>
</protein>
<dbReference type="RefSeq" id="WP_140048952.1">
    <property type="nucleotide sequence ID" value="NZ_FXWK01000001.1"/>
</dbReference>
<dbReference type="OrthoDB" id="100177at2"/>
<proteinExistence type="predicted"/>
<keyword evidence="3" id="KW-1185">Reference proteome</keyword>
<dbReference type="EMBL" id="FXWK01000001">
    <property type="protein sequence ID" value="SMQ72042.1"/>
    <property type="molecule type" value="Genomic_DNA"/>
</dbReference>
<keyword evidence="1" id="KW-1133">Transmembrane helix</keyword>
<name>A0A1Y6FGP4_9HYPH</name>
<evidence type="ECO:0000313" key="3">
    <source>
        <dbReference type="Proteomes" id="UP000194474"/>
    </source>
</evidence>
<dbReference type="InterPro" id="IPR011990">
    <property type="entry name" value="TPR-like_helical_dom_sf"/>
</dbReference>
<evidence type="ECO:0000313" key="2">
    <source>
        <dbReference type="EMBL" id="SMQ72042.1"/>
    </source>
</evidence>
<evidence type="ECO:0000256" key="1">
    <source>
        <dbReference type="SAM" id="Phobius"/>
    </source>
</evidence>
<dbReference type="Proteomes" id="UP000194474">
    <property type="component" value="Unassembled WGS sequence"/>
</dbReference>